<dbReference type="HOGENOM" id="CLU_073040_0_0_0"/>
<dbReference type="Proteomes" id="UP000001505">
    <property type="component" value="Chromosome"/>
</dbReference>
<evidence type="ECO:0008006" key="3">
    <source>
        <dbReference type="Google" id="ProtNLM"/>
    </source>
</evidence>
<dbReference type="OrthoDB" id="9796628at2"/>
<sequence>MNQNFFLADFQRELEQALRKSVKLRINNNRSTMLSVKWEPDCTKVSMHRFFLDAPKNIMDDLACYIKKESKQLTPDVKSFMEDRINRLDYTHELGKVKLNSAGSIYNLRQLMDQVNRQYFENQLDLNITWFEQQRKKFRSQFTFGLYHQPLRLVKINRLLDRVDVPEYLLSFVIYHEMLHCVFPSYCDGAGRRKVHHHQFKTMERKFHAYDHAMEWIELNRERLIRMR</sequence>
<dbReference type="EMBL" id="CP001928">
    <property type="protein sequence ID" value="ADI37756.1"/>
    <property type="molecule type" value="Genomic_DNA"/>
</dbReference>
<accession>D6YUE5</accession>
<dbReference type="RefSeq" id="WP_013181484.1">
    <property type="nucleotide sequence ID" value="NC_014225.1"/>
</dbReference>
<keyword evidence="2" id="KW-1185">Reference proteome</keyword>
<protein>
    <recommendedName>
        <fullName evidence="3">SprT-like domain-containing protein</fullName>
    </recommendedName>
</protein>
<dbReference type="KEGG" id="wch:wcw_0384"/>
<dbReference type="eggNOG" id="COG1451">
    <property type="taxonomic scope" value="Bacteria"/>
</dbReference>
<dbReference type="AlphaFoldDB" id="D6YUE5"/>
<evidence type="ECO:0000313" key="1">
    <source>
        <dbReference type="EMBL" id="ADI37756.1"/>
    </source>
</evidence>
<dbReference type="STRING" id="716544.wcw_0384"/>
<organism evidence="1 2">
    <name type="scientific">Waddlia chondrophila (strain ATCC VR-1470 / WSU 86-1044)</name>
    <dbReference type="NCBI Taxonomy" id="716544"/>
    <lineage>
        <taxon>Bacteria</taxon>
        <taxon>Pseudomonadati</taxon>
        <taxon>Chlamydiota</taxon>
        <taxon>Chlamydiia</taxon>
        <taxon>Parachlamydiales</taxon>
        <taxon>Waddliaceae</taxon>
        <taxon>Waddlia</taxon>
    </lineage>
</organism>
<evidence type="ECO:0000313" key="2">
    <source>
        <dbReference type="Proteomes" id="UP000001505"/>
    </source>
</evidence>
<proteinExistence type="predicted"/>
<reference evidence="1 2" key="1">
    <citation type="journal article" date="2010" name="PLoS ONE">
        <title>The Waddlia genome: a window into chlamydial biology.</title>
        <authorList>
            <person name="Bertelli C."/>
            <person name="Collyn F."/>
            <person name="Croxatto A."/>
            <person name="Ruckert C."/>
            <person name="Polkinghorne A."/>
            <person name="Kebbi-Beghdadi C."/>
            <person name="Goesmann A."/>
            <person name="Vaughan L."/>
            <person name="Greub G."/>
        </authorList>
    </citation>
    <scope>NUCLEOTIDE SEQUENCE [LARGE SCALE GENOMIC DNA]</scope>
    <source>
        <strain evidence="2">ATCC VR-1470 / WSU 86-1044</strain>
    </source>
</reference>
<gene>
    <name evidence="1" type="ordered locus">wcw_0384</name>
</gene>
<name>D6YUE5_WADCW</name>